<feature type="non-terminal residue" evidence="1">
    <location>
        <position position="1"/>
    </location>
</feature>
<protein>
    <submittedName>
        <fullName evidence="1">Uncharacterized protein</fullName>
    </submittedName>
</protein>
<organism evidence="1">
    <name type="scientific">Lepeophtheirus salmonis</name>
    <name type="common">Salmon louse</name>
    <name type="synonym">Caligus salmonis</name>
    <dbReference type="NCBI Taxonomy" id="72036"/>
    <lineage>
        <taxon>Eukaryota</taxon>
        <taxon>Metazoa</taxon>
        <taxon>Ecdysozoa</taxon>
        <taxon>Arthropoda</taxon>
        <taxon>Crustacea</taxon>
        <taxon>Multicrustacea</taxon>
        <taxon>Hexanauplia</taxon>
        <taxon>Copepoda</taxon>
        <taxon>Siphonostomatoida</taxon>
        <taxon>Caligidae</taxon>
        <taxon>Lepeophtheirus</taxon>
    </lineage>
</organism>
<sequence length="67" mass="8124">YRFHIYTCHFDKRKDENVTFIIHTAIYYIIFECFDHFVVCIHQLSLPSIFSSSKHSIFFISREATLF</sequence>
<proteinExistence type="predicted"/>
<dbReference type="EMBL" id="HACA01021520">
    <property type="protein sequence ID" value="CDW38881.1"/>
    <property type="molecule type" value="Transcribed_RNA"/>
</dbReference>
<reference evidence="1" key="1">
    <citation type="submission" date="2014-05" db="EMBL/GenBank/DDBJ databases">
        <authorList>
            <person name="Chronopoulou M."/>
        </authorList>
    </citation>
    <scope>NUCLEOTIDE SEQUENCE</scope>
    <source>
        <tissue evidence="1">Whole organism</tissue>
    </source>
</reference>
<dbReference type="AlphaFoldDB" id="A0A0K2UMD8"/>
<evidence type="ECO:0000313" key="1">
    <source>
        <dbReference type="EMBL" id="CDW38881.1"/>
    </source>
</evidence>
<name>A0A0K2UMD8_LEPSM</name>
<accession>A0A0K2UMD8</accession>